<feature type="transmembrane region" description="Helical" evidence="13">
    <location>
        <begin position="790"/>
        <end position="810"/>
    </location>
</feature>
<keyword evidence="5" id="KW-0107">Calcium channel</keyword>
<keyword evidence="4" id="KW-0109">Calcium transport</keyword>
<dbReference type="SUPFAM" id="SSF55811">
    <property type="entry name" value="Nudix"/>
    <property type="match status" value="1"/>
</dbReference>
<dbReference type="Pfam" id="PF25508">
    <property type="entry name" value="TRPM2"/>
    <property type="match status" value="1"/>
</dbReference>
<dbReference type="PANTHER" id="PTHR13800">
    <property type="entry name" value="TRANSIENT RECEPTOR POTENTIAL CATION CHANNEL, SUBFAMILY M, MEMBER 6"/>
    <property type="match status" value="1"/>
</dbReference>
<evidence type="ECO:0000256" key="1">
    <source>
        <dbReference type="ARBA" id="ARBA00004651"/>
    </source>
</evidence>
<dbReference type="PANTHER" id="PTHR13800:SF41">
    <property type="entry name" value="PROTEIN CED-11"/>
    <property type="match status" value="1"/>
</dbReference>
<feature type="transmembrane region" description="Helical" evidence="13">
    <location>
        <begin position="930"/>
        <end position="952"/>
    </location>
</feature>
<evidence type="ECO:0000256" key="12">
    <source>
        <dbReference type="SAM" id="MobiDB-lite"/>
    </source>
</evidence>
<evidence type="ECO:0000259" key="15">
    <source>
        <dbReference type="Pfam" id="PF25508"/>
    </source>
</evidence>
<dbReference type="InterPro" id="IPR050927">
    <property type="entry name" value="TRPM"/>
</dbReference>
<sequence length="1564" mass="179584">MTNRVSKSTTPVLNTSTLWSPKRSLRPEIQGRPSYISSGSSESRSSSPSSKGSNASQGSFRNILGGTLVYQSPTTFDVLQDYVVIDKDTQMDELVNYMFRSWKLPYPKMMLSVISSHEYFVWMNDSEIEDIQIGLMEVARLTEMWIFTEGVDSSMSKIIGDAVVQETIKRRATMSEASRGKLVVIGLVPNSELTYGEQIEEQSSPVENQTIVFINNKGNEKKELNCYHTHMMLLRSTDPTDKEAAWNARFNIEARLMQHVDLKRKERAAGFSLNSESKNMKHTPMVGLLIQGGPQEIDRVLWLLKKQHPVVVIRKKGFASGLIAYACYEGMKLGGTSQHLENIVKPQLTEKVTEAFPDYCQDNDHARLILRDKILECVKYAVQGDRRFLTVVDPSSSEIDLKDLCKYILDALVMAHSSSKGSREEIGWALKLSLHWNQCDFARKKLLKPLEGTSIRIKDDLFMEALLLPNREQFVELFMDTGIVLHRLVSLYKLQNLYEKSLDNDFFDSICLDKVLKLKITTVDMRFLDEPNGPLDILIWRLTGLQKQMSATISFLRQPFSSSEKSAAEGKTILALIYWSVLTNRQSLAKVLWKKTSEPIAVALVISNMFYNLSKKWITDVDLQKNVKQAAIDFGTLAIEVMDLTFSDSTLLAYHALVNPIQEFNDRNVVDLAMMGNNIFFIAHPCCQRSMRERWMGHIRLKSFGRFPITIPENIKILLCVFLVFPMYFWLTFDNREQKNLAADDSTEEKKKLHKTNLKKKKPTFYNDPFSSVPIWRRVYFLYTAPITKFWINQLFLLAYLALFAYALMIPYCGDQLINTVLCCWTFAILVDHIVATTRKKMKYPSLDLFWPIQDILVDTIIVVLLLYDVLAHNHWMLQYLPNIGFANYKLILAVCLIFSYLRALRYLFPVSRDLGPMLVNITLLTRKDLFIWFRLWSLCLISGALSIQFVVYPAQTVDIYAIGRAFVRALVGLFLTEYADMEGDAACSSLYQTTEVAHTCNASSLNPYVLARLEQCPHGSWINYFLLIQYLLITRLVYYTLMFAIFGTTIDRTFDRSIEIWKFQFYSLVTDFEDRMVIPVPLNLITYPFQIVNYGGKLCITGLFECASCLRGIQEQFKPVSKQQYSVPYNQWKTYMNTLAKREAEKEFNIMDVVAQLEEENNRQKLMTRRLTDRLVDIEQNQNMIGFVLEGLLNTLQSLDPKAQAQKAQTQARPIHIASRQARYPGTDITRFPVLEKDVPWEVIFEQYDPVTYSKPTEEYPLDFQMWVDPNVLLFQPEDHEYLVRFHPEMESSTLLGPTTNEDEQPVSTYVHFEPHYNAVQVVTLPNGKEGVIDRISMITVNNQPLQYEIDLTGVPRNPMGRTGLRGRGNLYRWGPNHNVKAVISRWKSAAATGQQAGSKGNEKKMEIILSQEGADVRTVSLPSGIVNYGNNPYSTMCSLLLSSLFKEADLDVPTNFNEDEMIQYYSQFASSEMQKKNKSAYAYYGYSAIMVYRGYEDDPSNTDNAWSETEIWNFHYKYKDCFDNKLKESDKSMWMTVGQNMPLSPIEFAAVLEAAKIHRASV</sequence>
<evidence type="ECO:0000256" key="5">
    <source>
        <dbReference type="ARBA" id="ARBA00022673"/>
    </source>
</evidence>
<feature type="region of interest" description="Disordered" evidence="12">
    <location>
        <begin position="1"/>
        <end position="57"/>
    </location>
</feature>
<evidence type="ECO:0000256" key="3">
    <source>
        <dbReference type="ARBA" id="ARBA00022475"/>
    </source>
</evidence>
<dbReference type="Proteomes" id="UP001165740">
    <property type="component" value="Chromosome 1"/>
</dbReference>
<accession>A0A9W2ZH29</accession>
<evidence type="ECO:0000256" key="7">
    <source>
        <dbReference type="ARBA" id="ARBA00022837"/>
    </source>
</evidence>
<feature type="transmembrane region" description="Helical" evidence="13">
    <location>
        <begin position="891"/>
        <end position="909"/>
    </location>
</feature>
<keyword evidence="3" id="KW-1003">Cell membrane</keyword>
<evidence type="ECO:0000256" key="11">
    <source>
        <dbReference type="ARBA" id="ARBA00023303"/>
    </source>
</evidence>
<dbReference type="Pfam" id="PF18139">
    <property type="entry name" value="LSDAT_euk"/>
    <property type="match status" value="1"/>
</dbReference>
<organism evidence="16 17">
    <name type="scientific">Biomphalaria glabrata</name>
    <name type="common">Bloodfluke planorb</name>
    <name type="synonym">Freshwater snail</name>
    <dbReference type="NCBI Taxonomy" id="6526"/>
    <lineage>
        <taxon>Eukaryota</taxon>
        <taxon>Metazoa</taxon>
        <taxon>Spiralia</taxon>
        <taxon>Lophotrochozoa</taxon>
        <taxon>Mollusca</taxon>
        <taxon>Gastropoda</taxon>
        <taxon>Heterobranchia</taxon>
        <taxon>Euthyneura</taxon>
        <taxon>Panpulmonata</taxon>
        <taxon>Hygrophila</taxon>
        <taxon>Lymnaeoidea</taxon>
        <taxon>Planorbidae</taxon>
        <taxon>Biomphalaria</taxon>
    </lineage>
</organism>
<evidence type="ECO:0000256" key="9">
    <source>
        <dbReference type="ARBA" id="ARBA00023065"/>
    </source>
</evidence>
<feature type="domain" description="TRPM-like" evidence="15">
    <location>
        <begin position="563"/>
        <end position="684"/>
    </location>
</feature>
<comment type="subcellular location">
    <subcellularLocation>
        <location evidence="1">Cell membrane</location>
        <topology evidence="1">Multi-pass membrane protein</topology>
    </subcellularLocation>
</comment>
<keyword evidence="8 13" id="KW-1133">Transmembrane helix</keyword>
<name>A0A9W2ZH29_BIOGL</name>
<proteinExistence type="predicted"/>
<dbReference type="GO" id="GO:0005886">
    <property type="term" value="C:plasma membrane"/>
    <property type="evidence" value="ECO:0007669"/>
    <property type="project" value="UniProtKB-SubCell"/>
</dbReference>
<evidence type="ECO:0000313" key="16">
    <source>
        <dbReference type="Proteomes" id="UP001165740"/>
    </source>
</evidence>
<evidence type="ECO:0000256" key="13">
    <source>
        <dbReference type="SAM" id="Phobius"/>
    </source>
</evidence>
<keyword evidence="2" id="KW-0813">Transport</keyword>
<feature type="transmembrane region" description="Helical" evidence="13">
    <location>
        <begin position="816"/>
        <end position="837"/>
    </location>
</feature>
<evidence type="ECO:0000256" key="2">
    <source>
        <dbReference type="ARBA" id="ARBA00022448"/>
    </source>
</evidence>
<protein>
    <submittedName>
        <fullName evidence="17">Transient receptor potential cation channel subfamily M member 1-like</fullName>
    </submittedName>
</protein>
<dbReference type="Gene3D" id="3.90.79.10">
    <property type="entry name" value="Nucleoside Triphosphate Pyrophosphohydrolase"/>
    <property type="match status" value="1"/>
</dbReference>
<dbReference type="Pfam" id="PF25969">
    <property type="entry name" value="NUDT9_N"/>
    <property type="match status" value="1"/>
</dbReference>
<dbReference type="GeneID" id="106079817"/>
<dbReference type="InterPro" id="IPR057366">
    <property type="entry name" value="TRPM-like"/>
</dbReference>
<evidence type="ECO:0000313" key="17">
    <source>
        <dbReference type="RefSeq" id="XP_055874220.1"/>
    </source>
</evidence>
<keyword evidence="9" id="KW-0406">Ion transport</keyword>
<keyword evidence="11" id="KW-0407">Ion channel</keyword>
<feature type="compositionally biased region" description="Low complexity" evidence="12">
    <location>
        <begin position="34"/>
        <end position="57"/>
    </location>
</feature>
<evidence type="ECO:0000256" key="8">
    <source>
        <dbReference type="ARBA" id="ARBA00022989"/>
    </source>
</evidence>
<feature type="transmembrane region" description="Helical" evidence="13">
    <location>
        <begin position="715"/>
        <end position="733"/>
    </location>
</feature>
<dbReference type="InterPro" id="IPR041491">
    <property type="entry name" value="TRPM_SLOG"/>
</dbReference>
<keyword evidence="6 13" id="KW-0812">Transmembrane</keyword>
<evidence type="ECO:0000256" key="10">
    <source>
        <dbReference type="ARBA" id="ARBA00023136"/>
    </source>
</evidence>
<feature type="domain" description="TRPM SLOG" evidence="14">
    <location>
        <begin position="81"/>
        <end position="377"/>
    </location>
</feature>
<dbReference type="InterPro" id="IPR015797">
    <property type="entry name" value="NUDIX_hydrolase-like_dom_sf"/>
</dbReference>
<evidence type="ECO:0000259" key="14">
    <source>
        <dbReference type="Pfam" id="PF18139"/>
    </source>
</evidence>
<dbReference type="GO" id="GO:0005262">
    <property type="term" value="F:calcium channel activity"/>
    <property type="evidence" value="ECO:0007669"/>
    <property type="project" value="UniProtKB-KW"/>
</dbReference>
<reference evidence="17" key="1">
    <citation type="submission" date="2025-08" db="UniProtKB">
        <authorList>
            <consortium name="RefSeq"/>
        </authorList>
    </citation>
    <scope>IDENTIFICATION</scope>
</reference>
<feature type="compositionally biased region" description="Polar residues" evidence="12">
    <location>
        <begin position="1"/>
        <end position="19"/>
    </location>
</feature>
<feature type="transmembrane region" description="Helical" evidence="13">
    <location>
        <begin position="849"/>
        <end position="871"/>
    </location>
</feature>
<keyword evidence="16" id="KW-1185">Reference proteome</keyword>
<keyword evidence="10 13" id="KW-0472">Membrane</keyword>
<evidence type="ECO:0000256" key="6">
    <source>
        <dbReference type="ARBA" id="ARBA00022692"/>
    </source>
</evidence>
<evidence type="ECO:0000256" key="4">
    <source>
        <dbReference type="ARBA" id="ARBA00022568"/>
    </source>
</evidence>
<dbReference type="RefSeq" id="XP_055874220.1">
    <property type="nucleotide sequence ID" value="XM_056018245.1"/>
</dbReference>
<keyword evidence="7" id="KW-0106">Calcium</keyword>
<dbReference type="OMA" id="HFCRTTH"/>
<gene>
    <name evidence="17" type="primary">LOC106079817</name>
</gene>
<dbReference type="OrthoDB" id="301415at2759"/>